<gene>
    <name evidence="1" type="ORF">PCOR1329_LOCUS21942</name>
</gene>
<accession>A0ABN9RQL9</accession>
<keyword evidence="2" id="KW-1185">Reference proteome</keyword>
<dbReference type="Proteomes" id="UP001189429">
    <property type="component" value="Unassembled WGS sequence"/>
</dbReference>
<proteinExistence type="predicted"/>
<reference evidence="1" key="1">
    <citation type="submission" date="2023-10" db="EMBL/GenBank/DDBJ databases">
        <authorList>
            <person name="Chen Y."/>
            <person name="Shah S."/>
            <person name="Dougan E. K."/>
            <person name="Thang M."/>
            <person name="Chan C."/>
        </authorList>
    </citation>
    <scope>NUCLEOTIDE SEQUENCE [LARGE SCALE GENOMIC DNA]</scope>
</reference>
<evidence type="ECO:0000313" key="2">
    <source>
        <dbReference type="Proteomes" id="UP001189429"/>
    </source>
</evidence>
<protein>
    <submittedName>
        <fullName evidence="1">Uncharacterized protein</fullName>
    </submittedName>
</protein>
<sequence length="104" mass="10975">MFGLGSSVRNQGVVPPYREVMRMAAGLLCSTLCSHCAAYERGRRFSAGARSACKACGPAAASRRVGVPSSWFCVGAPAGSIGWSQENSGCKREDCRRQRTAGAE</sequence>
<comment type="caution">
    <text evidence="1">The sequence shown here is derived from an EMBL/GenBank/DDBJ whole genome shotgun (WGS) entry which is preliminary data.</text>
</comment>
<evidence type="ECO:0000313" key="1">
    <source>
        <dbReference type="EMBL" id="CAK0820146.1"/>
    </source>
</evidence>
<dbReference type="EMBL" id="CAUYUJ010007269">
    <property type="protein sequence ID" value="CAK0820146.1"/>
    <property type="molecule type" value="Genomic_DNA"/>
</dbReference>
<organism evidence="1 2">
    <name type="scientific">Prorocentrum cordatum</name>
    <dbReference type="NCBI Taxonomy" id="2364126"/>
    <lineage>
        <taxon>Eukaryota</taxon>
        <taxon>Sar</taxon>
        <taxon>Alveolata</taxon>
        <taxon>Dinophyceae</taxon>
        <taxon>Prorocentrales</taxon>
        <taxon>Prorocentraceae</taxon>
        <taxon>Prorocentrum</taxon>
    </lineage>
</organism>
<name>A0ABN9RQL9_9DINO</name>